<organism evidence="4 5">
    <name type="scientific">Sorangium cellulosum (strain So ce56)</name>
    <name type="common">Polyangium cellulosum (strain So ce56)</name>
    <dbReference type="NCBI Taxonomy" id="448385"/>
    <lineage>
        <taxon>Bacteria</taxon>
        <taxon>Pseudomonadati</taxon>
        <taxon>Myxococcota</taxon>
        <taxon>Polyangia</taxon>
        <taxon>Polyangiales</taxon>
        <taxon>Polyangiaceae</taxon>
        <taxon>Sorangium</taxon>
    </lineage>
</organism>
<feature type="compositionally biased region" description="Polar residues" evidence="2">
    <location>
        <begin position="299"/>
        <end position="310"/>
    </location>
</feature>
<dbReference type="Pfam" id="PF13476">
    <property type="entry name" value="AAA_23"/>
    <property type="match status" value="1"/>
</dbReference>
<dbReference type="GO" id="GO:0016887">
    <property type="term" value="F:ATP hydrolysis activity"/>
    <property type="evidence" value="ECO:0007669"/>
    <property type="project" value="InterPro"/>
</dbReference>
<dbReference type="AlphaFoldDB" id="A9G7D3"/>
<feature type="region of interest" description="Disordered" evidence="2">
    <location>
        <begin position="297"/>
        <end position="340"/>
    </location>
</feature>
<feature type="domain" description="Rad50/SbcC-type AAA" evidence="3">
    <location>
        <begin position="233"/>
        <end position="318"/>
    </location>
</feature>
<dbReference type="eggNOG" id="COG0419">
    <property type="taxonomic scope" value="Bacteria"/>
</dbReference>
<dbReference type="GO" id="GO:0006302">
    <property type="term" value="P:double-strand break repair"/>
    <property type="evidence" value="ECO:0007669"/>
    <property type="project" value="InterPro"/>
</dbReference>
<feature type="region of interest" description="Disordered" evidence="2">
    <location>
        <begin position="809"/>
        <end position="830"/>
    </location>
</feature>
<feature type="compositionally biased region" description="Basic and acidic residues" evidence="2">
    <location>
        <begin position="316"/>
        <end position="327"/>
    </location>
</feature>
<evidence type="ECO:0000259" key="3">
    <source>
        <dbReference type="Pfam" id="PF13476"/>
    </source>
</evidence>
<feature type="compositionally biased region" description="Basic and acidic residues" evidence="2">
    <location>
        <begin position="811"/>
        <end position="823"/>
    </location>
</feature>
<dbReference type="Proteomes" id="UP000002139">
    <property type="component" value="Chromosome"/>
</dbReference>
<sequence>MNASLDTYRLKDPSSAEDLSSTIQGPRHFQVQALYASPLAIAAHLSPDRARFALEDAKADLLRWLSALDQTARVADVAGPVVACLEISDPTVRAAITGWEAEARWCGSGHVLYIRESGDDARKCLERLLFKTVDEAMVDRESVDVSISKQLSKIDEENLPEQARSLFRAIKKLVEQRAAGGGRSDLTMDIHALALKFWEQRAGAGDLGTSGTPTAPSDTALPGRRRFIERVHKVNLSNFRGWCGTNEHEIDVDADLVLLTGANGQGKSSLLQAVMLALTGDGVDSPDDMRPRQALHANGRTSVKLSTSGDGTVDLRLPDRDASRPNGDDEAPSADIPLPELPRSSLWHDFFRALRNPQAASEAELNISAVFSDKLGKRFEDKRSADNLVNVFSDAGIQLTAIRDTLEGVQIGVDKKIQERRARVAHLRDEHQDGETRQRVVDAFHGARPVYEQLAALYPSYEEGRALPPWLGLSEPSTTQLGQALQFLDELAQALGVTRTELKDAVNRSIDIWKAKERRETSAREEQAIEKLEHARADLLRRYPEARARVEPFASSDGGPPLDVCLDALSRNLERWRRASREAGLDDVAAQLHRVIPDDLHRLAARTRGYLEERRVASERGAAIDAEVERLRLQAKKSERLEQLESIARDPELKQLWRSVKERREFDVGVEAAKKLEEENGRNVAFRDGLGELVDSVGRQALDPSIRKAFEDVLLDILERIHITEGILPIRIEASGEVLMKDGRRIQDLSTGQKTQLAVALSVGINLALGSRISTGIIAMDDVSAAYDASNIAREALLWRAVAYGHVARRNRSDPSDPPDPQRRQLFLSSHNETTTRRLVELLRPPPGATMKIVRFKGWTPEHGPVVQVDEVRCTGAKDATARERLAREIQLTPGLGRNR</sequence>
<dbReference type="HOGENOM" id="CLU_321817_0_0_7"/>
<evidence type="ECO:0000313" key="5">
    <source>
        <dbReference type="Proteomes" id="UP000002139"/>
    </source>
</evidence>
<feature type="coiled-coil region" evidence="1">
    <location>
        <begin position="515"/>
        <end position="549"/>
    </location>
</feature>
<protein>
    <recommendedName>
        <fullName evidence="3">Rad50/SbcC-type AAA domain-containing protein</fullName>
    </recommendedName>
</protein>
<dbReference type="KEGG" id="scl:sce5678"/>
<accession>A9G7D3</accession>
<reference evidence="4 5" key="1">
    <citation type="journal article" date="2007" name="Nat. Biotechnol.">
        <title>Complete genome sequence of the myxobacterium Sorangium cellulosum.</title>
        <authorList>
            <person name="Schneiker S."/>
            <person name="Perlova O."/>
            <person name="Kaiser O."/>
            <person name="Gerth K."/>
            <person name="Alici A."/>
            <person name="Altmeyer M.O."/>
            <person name="Bartels D."/>
            <person name="Bekel T."/>
            <person name="Beyer S."/>
            <person name="Bode E."/>
            <person name="Bode H.B."/>
            <person name="Bolten C.J."/>
            <person name="Choudhuri J.V."/>
            <person name="Doss S."/>
            <person name="Elnakady Y.A."/>
            <person name="Frank B."/>
            <person name="Gaigalat L."/>
            <person name="Goesmann A."/>
            <person name="Groeger C."/>
            <person name="Gross F."/>
            <person name="Jelsbak L."/>
            <person name="Jelsbak L."/>
            <person name="Kalinowski J."/>
            <person name="Kegler C."/>
            <person name="Knauber T."/>
            <person name="Konietzny S."/>
            <person name="Kopp M."/>
            <person name="Krause L."/>
            <person name="Krug D."/>
            <person name="Linke B."/>
            <person name="Mahmud T."/>
            <person name="Martinez-Arias R."/>
            <person name="McHardy A.C."/>
            <person name="Merai M."/>
            <person name="Meyer F."/>
            <person name="Mormann S."/>
            <person name="Munoz-Dorado J."/>
            <person name="Perez J."/>
            <person name="Pradella S."/>
            <person name="Rachid S."/>
            <person name="Raddatz G."/>
            <person name="Rosenau F."/>
            <person name="Rueckert C."/>
            <person name="Sasse F."/>
            <person name="Scharfe M."/>
            <person name="Schuster S.C."/>
            <person name="Suen G."/>
            <person name="Treuner-Lange A."/>
            <person name="Velicer G.J."/>
            <person name="Vorholter F.-J."/>
            <person name="Weissman K.J."/>
            <person name="Welch R.D."/>
            <person name="Wenzel S.C."/>
            <person name="Whitworth D.E."/>
            <person name="Wilhelm S."/>
            <person name="Wittmann C."/>
            <person name="Bloecker H."/>
            <person name="Puehler A."/>
            <person name="Mueller R."/>
        </authorList>
    </citation>
    <scope>NUCLEOTIDE SEQUENCE [LARGE SCALE GENOMIC DNA]</scope>
    <source>
        <strain evidence="5">So ce56</strain>
    </source>
</reference>
<evidence type="ECO:0000256" key="1">
    <source>
        <dbReference type="SAM" id="Coils"/>
    </source>
</evidence>
<proteinExistence type="predicted"/>
<dbReference type="InterPro" id="IPR038729">
    <property type="entry name" value="Rad50/SbcC_AAA"/>
</dbReference>
<keyword evidence="5" id="KW-1185">Reference proteome</keyword>
<dbReference type="Gene3D" id="3.40.50.300">
    <property type="entry name" value="P-loop containing nucleotide triphosphate hydrolases"/>
    <property type="match status" value="2"/>
</dbReference>
<evidence type="ECO:0000256" key="2">
    <source>
        <dbReference type="SAM" id="MobiDB-lite"/>
    </source>
</evidence>
<dbReference type="EMBL" id="AM746676">
    <property type="protein sequence ID" value="CAN95841.1"/>
    <property type="molecule type" value="Genomic_DNA"/>
</dbReference>
<dbReference type="InterPro" id="IPR027417">
    <property type="entry name" value="P-loop_NTPase"/>
</dbReference>
<gene>
    <name evidence="4" type="ordered locus">sce5678</name>
</gene>
<evidence type="ECO:0000313" key="4">
    <source>
        <dbReference type="EMBL" id="CAN95841.1"/>
    </source>
</evidence>
<dbReference type="RefSeq" id="WP_012238306.1">
    <property type="nucleotide sequence ID" value="NC_010162.1"/>
</dbReference>
<name>A9G7D3_SORC5</name>
<dbReference type="OrthoDB" id="9795626at2"/>
<keyword evidence="1" id="KW-0175">Coiled coil</keyword>
<dbReference type="SUPFAM" id="SSF52540">
    <property type="entry name" value="P-loop containing nucleoside triphosphate hydrolases"/>
    <property type="match status" value="1"/>
</dbReference>
<dbReference type="STRING" id="448385.sce5678"/>